<sequence>MGIKDFFHFDEKEYADSLPNIPTHELKRLEVQALRKQTSIGYTLGLGAGTISAGGPVGFLVCGYGGRRLSVCQQRYKLIEAELDRRHIAMHEPSWKDLFDLAWNKHSWDSNWGTQAGESGGLLTGGFHHAANVASLHASNILSPAMQSFPHSELVGAALGMEYAQKLESQGVKAAFNQSYYCPSLRAVLESGMMPSISFAIIEKHQFIAGRACTICCPRANRFDICQICVEKQGKTCEDPIHHLLFRVNPKNKPPECNRLSETSTNQPFSSIDCGSCFNAIAQTEYYHSCLRMPCYQTAVLATMTTSAFAKIAMRPESDAMTTHTLYCYYRNFVQLASISLTHLRPDLAAGTITTHLSFVIIALACSVNRRSGFYTAVFATGMTLTSVWSAL</sequence>
<keyword evidence="2" id="KW-1185">Reference proteome</keyword>
<organism evidence="1 2">
    <name type="scientific">Lepidopterella palustris CBS 459.81</name>
    <dbReference type="NCBI Taxonomy" id="1314670"/>
    <lineage>
        <taxon>Eukaryota</taxon>
        <taxon>Fungi</taxon>
        <taxon>Dikarya</taxon>
        <taxon>Ascomycota</taxon>
        <taxon>Pezizomycotina</taxon>
        <taxon>Dothideomycetes</taxon>
        <taxon>Pleosporomycetidae</taxon>
        <taxon>Mytilinidiales</taxon>
        <taxon>Argynnaceae</taxon>
        <taxon>Lepidopterella</taxon>
    </lineage>
</organism>
<protein>
    <submittedName>
        <fullName evidence="1">Uncharacterized protein</fullName>
    </submittedName>
</protein>
<dbReference type="AlphaFoldDB" id="A0A8E2E947"/>
<dbReference type="OrthoDB" id="3874448at2759"/>
<evidence type="ECO:0000313" key="2">
    <source>
        <dbReference type="Proteomes" id="UP000250266"/>
    </source>
</evidence>
<proteinExistence type="predicted"/>
<gene>
    <name evidence="1" type="ORF">K432DRAFT_443711</name>
</gene>
<reference evidence="1 2" key="1">
    <citation type="journal article" date="2016" name="Nat. Commun.">
        <title>Ectomycorrhizal ecology is imprinted in the genome of the dominant symbiotic fungus Cenococcum geophilum.</title>
        <authorList>
            <consortium name="DOE Joint Genome Institute"/>
            <person name="Peter M."/>
            <person name="Kohler A."/>
            <person name="Ohm R.A."/>
            <person name="Kuo A."/>
            <person name="Krutzmann J."/>
            <person name="Morin E."/>
            <person name="Arend M."/>
            <person name="Barry K.W."/>
            <person name="Binder M."/>
            <person name="Choi C."/>
            <person name="Clum A."/>
            <person name="Copeland A."/>
            <person name="Grisel N."/>
            <person name="Haridas S."/>
            <person name="Kipfer T."/>
            <person name="LaButti K."/>
            <person name="Lindquist E."/>
            <person name="Lipzen A."/>
            <person name="Maire R."/>
            <person name="Meier B."/>
            <person name="Mihaltcheva S."/>
            <person name="Molinier V."/>
            <person name="Murat C."/>
            <person name="Poggeler S."/>
            <person name="Quandt C.A."/>
            <person name="Sperisen C."/>
            <person name="Tritt A."/>
            <person name="Tisserant E."/>
            <person name="Crous P.W."/>
            <person name="Henrissat B."/>
            <person name="Nehls U."/>
            <person name="Egli S."/>
            <person name="Spatafora J.W."/>
            <person name="Grigoriev I.V."/>
            <person name="Martin F.M."/>
        </authorList>
    </citation>
    <scope>NUCLEOTIDE SEQUENCE [LARGE SCALE GENOMIC DNA]</scope>
    <source>
        <strain evidence="1 2">CBS 459.81</strain>
    </source>
</reference>
<dbReference type="EMBL" id="KV744993">
    <property type="protein sequence ID" value="OCK79672.1"/>
    <property type="molecule type" value="Genomic_DNA"/>
</dbReference>
<name>A0A8E2E947_9PEZI</name>
<accession>A0A8E2E947</accession>
<dbReference type="Proteomes" id="UP000250266">
    <property type="component" value="Unassembled WGS sequence"/>
</dbReference>
<evidence type="ECO:0000313" key="1">
    <source>
        <dbReference type="EMBL" id="OCK79672.1"/>
    </source>
</evidence>